<dbReference type="EMBL" id="QXUF01000009">
    <property type="protein sequence ID" value="RIN02543.1"/>
    <property type="molecule type" value="Genomic_DNA"/>
</dbReference>
<dbReference type="InterPro" id="IPR016181">
    <property type="entry name" value="Acyl_CoA_acyltransferase"/>
</dbReference>
<reference evidence="4 5" key="1">
    <citation type="journal article" date="2016" name="Front. Microbiol.">
        <title>Comprehensive Phylogenetic Analysis of Bovine Non-aureus Staphylococci Species Based on Whole-Genome Sequencing.</title>
        <authorList>
            <person name="Naushad S."/>
            <person name="Barkema H.W."/>
            <person name="Luby C."/>
            <person name="Condas L.A."/>
            <person name="Nobrega D.B."/>
            <person name="Carson D.A."/>
            <person name="De Buck J."/>
        </authorList>
    </citation>
    <scope>NUCLEOTIDE SEQUENCE [LARGE SCALE GENOMIC DNA]</scope>
    <source>
        <strain evidence="4 5">SNUC 4554</strain>
    </source>
</reference>
<comment type="caution">
    <text evidence="4">The sequence shown here is derived from an EMBL/GenBank/DDBJ whole genome shotgun (WGS) entry which is preliminary data.</text>
</comment>
<dbReference type="OrthoDB" id="9799092at2"/>
<accession>A0A418IID5</accession>
<evidence type="ECO:0000256" key="2">
    <source>
        <dbReference type="ARBA" id="ARBA00023315"/>
    </source>
</evidence>
<dbReference type="AlphaFoldDB" id="A0A418IID5"/>
<dbReference type="Pfam" id="PF00583">
    <property type="entry name" value="Acetyltransf_1"/>
    <property type="match status" value="1"/>
</dbReference>
<gene>
    <name evidence="4" type="ORF">BU112_02110</name>
</gene>
<feature type="domain" description="N-acetyltransferase" evidence="3">
    <location>
        <begin position="1"/>
        <end position="163"/>
    </location>
</feature>
<name>A0A418IID5_9STAP</name>
<keyword evidence="5" id="KW-1185">Reference proteome</keyword>
<dbReference type="RefSeq" id="WP_039067405.1">
    <property type="nucleotide sequence ID" value="NZ_CP068712.1"/>
</dbReference>
<evidence type="ECO:0000256" key="1">
    <source>
        <dbReference type="ARBA" id="ARBA00022679"/>
    </source>
</evidence>
<proteinExistence type="predicted"/>
<evidence type="ECO:0000313" key="5">
    <source>
        <dbReference type="Proteomes" id="UP000286317"/>
    </source>
</evidence>
<keyword evidence="1" id="KW-0808">Transferase</keyword>
<dbReference type="InterPro" id="IPR000182">
    <property type="entry name" value="GNAT_dom"/>
</dbReference>
<dbReference type="PANTHER" id="PTHR43420:SF47">
    <property type="entry name" value="N-ACETYLTRANSFERASE DOMAIN-CONTAINING PROTEIN"/>
    <property type="match status" value="1"/>
</dbReference>
<protein>
    <submittedName>
        <fullName evidence="4">GNAT family N-acetyltransferase</fullName>
    </submittedName>
</protein>
<evidence type="ECO:0000313" key="4">
    <source>
        <dbReference type="EMBL" id="RIN02543.1"/>
    </source>
</evidence>
<keyword evidence="2" id="KW-0012">Acyltransferase</keyword>
<dbReference type="PROSITE" id="PS51186">
    <property type="entry name" value="GNAT"/>
    <property type="match status" value="1"/>
</dbReference>
<dbReference type="InterPro" id="IPR050680">
    <property type="entry name" value="YpeA/RimI_acetyltransf"/>
</dbReference>
<sequence>MYYRRLIESDVKEYRKLRLKSLQTDPKGFASTYKREIEFSIDKFKSRIIPTETQFTIGAFDDTSLVCIGAFYSESLEKVKHKGNLVAVYCDPQYRRQGIARLLLQKIIDETKELGFVKIIELSVLSENKSAIALYEQLGFKRYGIEPKALYDGINYYDEDLMYMEL</sequence>
<dbReference type="Gene3D" id="3.40.630.30">
    <property type="match status" value="1"/>
</dbReference>
<evidence type="ECO:0000259" key="3">
    <source>
        <dbReference type="PROSITE" id="PS51186"/>
    </source>
</evidence>
<dbReference type="GO" id="GO:0016747">
    <property type="term" value="F:acyltransferase activity, transferring groups other than amino-acyl groups"/>
    <property type="evidence" value="ECO:0007669"/>
    <property type="project" value="InterPro"/>
</dbReference>
<dbReference type="Proteomes" id="UP000286317">
    <property type="component" value="Unassembled WGS sequence"/>
</dbReference>
<organism evidence="4 5">
    <name type="scientific">Staphylococcus shinii</name>
    <dbReference type="NCBI Taxonomy" id="2912228"/>
    <lineage>
        <taxon>Bacteria</taxon>
        <taxon>Bacillati</taxon>
        <taxon>Bacillota</taxon>
        <taxon>Bacilli</taxon>
        <taxon>Bacillales</taxon>
        <taxon>Staphylococcaceae</taxon>
        <taxon>Staphylococcus</taxon>
    </lineage>
</organism>
<dbReference type="SUPFAM" id="SSF55729">
    <property type="entry name" value="Acyl-CoA N-acyltransferases (Nat)"/>
    <property type="match status" value="1"/>
</dbReference>
<dbReference type="PANTHER" id="PTHR43420">
    <property type="entry name" value="ACETYLTRANSFERASE"/>
    <property type="match status" value="1"/>
</dbReference>
<dbReference type="CDD" id="cd04301">
    <property type="entry name" value="NAT_SF"/>
    <property type="match status" value="1"/>
</dbReference>